<dbReference type="EMBL" id="JANTQA010000023">
    <property type="protein sequence ID" value="KAJ3445478.1"/>
    <property type="molecule type" value="Genomic_DNA"/>
</dbReference>
<protein>
    <submittedName>
        <fullName evidence="1">Uncharacterized protein</fullName>
    </submittedName>
</protein>
<proteinExistence type="predicted"/>
<gene>
    <name evidence="1" type="ORF">M0812_11353</name>
</gene>
<dbReference type="AlphaFoldDB" id="A0AAV7ZTZ0"/>
<accession>A0AAV7ZTZ0</accession>
<name>A0AAV7ZTZ0_9EUKA</name>
<comment type="caution">
    <text evidence="1">The sequence shown here is derived from an EMBL/GenBank/DDBJ whole genome shotgun (WGS) entry which is preliminary data.</text>
</comment>
<organism evidence="1 2">
    <name type="scientific">Anaeramoeba flamelloides</name>
    <dbReference type="NCBI Taxonomy" id="1746091"/>
    <lineage>
        <taxon>Eukaryota</taxon>
        <taxon>Metamonada</taxon>
        <taxon>Anaeramoebidae</taxon>
        <taxon>Anaeramoeba</taxon>
    </lineage>
</organism>
<reference evidence="1" key="1">
    <citation type="submission" date="2022-08" db="EMBL/GenBank/DDBJ databases">
        <title>Novel sulphate-reducing endosymbionts in the free-living metamonad Anaeramoeba.</title>
        <authorList>
            <person name="Jerlstrom-Hultqvist J."/>
            <person name="Cepicka I."/>
            <person name="Gallot-Lavallee L."/>
            <person name="Salas-Leiva D."/>
            <person name="Curtis B.A."/>
            <person name="Zahonova K."/>
            <person name="Pipaliya S."/>
            <person name="Dacks J."/>
            <person name="Roger A.J."/>
        </authorList>
    </citation>
    <scope>NUCLEOTIDE SEQUENCE</scope>
    <source>
        <strain evidence="1">Busselton2</strain>
    </source>
</reference>
<evidence type="ECO:0000313" key="1">
    <source>
        <dbReference type="EMBL" id="KAJ3445478.1"/>
    </source>
</evidence>
<sequence>MSKDKSYSHLVQCFPLQNPNQISSEEDLEIMDLINNYDKEIRKDNRFRFNRKEKHQPKKRQVPKEKNIFECGKNNDTIYRIIENRNKNGRGFFHKIRFSKKINLQKIIKKKNNHQKQLNNDDQKIYNKQNFIHNNQMVDKKANFPKDNQKIALSEMNHKIFFRPNSSVERKLLNYQQKFNPKKKMKYRERNLENQEEEIIQKLKKYKVNSQNLGNKELLYRNRFKTNFENERAKRNNQTQIKEKKRIKKIENNLTKNAKGIQQNQKRTQIDFQFHRNIGNTNKYFYNQDSENKIQNLIKRQNFNQDFHEKIRKRKKDFQRIKFQNYPRQKKLTQIQQIENGYQINDQNGFIPIKPIPKNFKKQKLLNKAPKEKKIVFNFQPKQKGYY</sequence>
<dbReference type="Proteomes" id="UP001146793">
    <property type="component" value="Unassembled WGS sequence"/>
</dbReference>
<evidence type="ECO:0000313" key="2">
    <source>
        <dbReference type="Proteomes" id="UP001146793"/>
    </source>
</evidence>